<evidence type="ECO:0000256" key="1">
    <source>
        <dbReference type="SAM" id="Phobius"/>
    </source>
</evidence>
<keyword evidence="1" id="KW-0812">Transmembrane</keyword>
<evidence type="ECO:0000313" key="3">
    <source>
        <dbReference type="Proteomes" id="UP000006729"/>
    </source>
</evidence>
<organism evidence="2 3">
    <name type="scientific">Populus trichocarpa</name>
    <name type="common">Western balsam poplar</name>
    <name type="synonym">Populus balsamifera subsp. trichocarpa</name>
    <dbReference type="NCBI Taxonomy" id="3694"/>
    <lineage>
        <taxon>Eukaryota</taxon>
        <taxon>Viridiplantae</taxon>
        <taxon>Streptophyta</taxon>
        <taxon>Embryophyta</taxon>
        <taxon>Tracheophyta</taxon>
        <taxon>Spermatophyta</taxon>
        <taxon>Magnoliopsida</taxon>
        <taxon>eudicotyledons</taxon>
        <taxon>Gunneridae</taxon>
        <taxon>Pentapetalae</taxon>
        <taxon>rosids</taxon>
        <taxon>fabids</taxon>
        <taxon>Malpighiales</taxon>
        <taxon>Salicaceae</taxon>
        <taxon>Saliceae</taxon>
        <taxon>Populus</taxon>
    </lineage>
</organism>
<keyword evidence="1" id="KW-0472">Membrane</keyword>
<accession>A0A2K1ZGP0</accession>
<dbReference type="Proteomes" id="UP000006729">
    <property type="component" value="Chromosome 8"/>
</dbReference>
<sequence length="137" mass="15526">MPFSSQGFNWCFLLWPGLGAAGLRESFAPLPLESWACFGLGLLSSVQRCWWGLLLLPLGSPCFYVLSFGLESADRLIRVSIWFFFFMPLCLLPLFVHLAFYHCSSWCIFLGNFSSFIIVSLVLSFIFSMLISLRLSS</sequence>
<feature type="transmembrane region" description="Helical" evidence="1">
    <location>
        <begin position="113"/>
        <end position="133"/>
    </location>
</feature>
<feature type="transmembrane region" description="Helical" evidence="1">
    <location>
        <begin position="50"/>
        <end position="70"/>
    </location>
</feature>
<gene>
    <name evidence="2" type="ORF">POPTR_008G135000</name>
</gene>
<keyword evidence="1" id="KW-1133">Transmembrane helix</keyword>
<dbReference type="InParanoid" id="A0A2K1ZGP0"/>
<evidence type="ECO:0000313" key="2">
    <source>
        <dbReference type="EMBL" id="PNT24452.1"/>
    </source>
</evidence>
<keyword evidence="3" id="KW-1185">Reference proteome</keyword>
<proteinExistence type="predicted"/>
<feature type="transmembrane region" description="Helical" evidence="1">
    <location>
        <begin position="82"/>
        <end position="101"/>
    </location>
</feature>
<name>A0A2K1ZGP0_POPTR</name>
<reference evidence="2 3" key="1">
    <citation type="journal article" date="2006" name="Science">
        <title>The genome of black cottonwood, Populus trichocarpa (Torr. &amp; Gray).</title>
        <authorList>
            <person name="Tuskan G.A."/>
            <person name="Difazio S."/>
            <person name="Jansson S."/>
            <person name="Bohlmann J."/>
            <person name="Grigoriev I."/>
            <person name="Hellsten U."/>
            <person name="Putnam N."/>
            <person name="Ralph S."/>
            <person name="Rombauts S."/>
            <person name="Salamov A."/>
            <person name="Schein J."/>
            <person name="Sterck L."/>
            <person name="Aerts A."/>
            <person name="Bhalerao R.R."/>
            <person name="Bhalerao R.P."/>
            <person name="Blaudez D."/>
            <person name="Boerjan W."/>
            <person name="Brun A."/>
            <person name="Brunner A."/>
            <person name="Busov V."/>
            <person name="Campbell M."/>
            <person name="Carlson J."/>
            <person name="Chalot M."/>
            <person name="Chapman J."/>
            <person name="Chen G.L."/>
            <person name="Cooper D."/>
            <person name="Coutinho P.M."/>
            <person name="Couturier J."/>
            <person name="Covert S."/>
            <person name="Cronk Q."/>
            <person name="Cunningham R."/>
            <person name="Davis J."/>
            <person name="Degroeve S."/>
            <person name="Dejardin A."/>
            <person name="Depamphilis C."/>
            <person name="Detter J."/>
            <person name="Dirks B."/>
            <person name="Dubchak I."/>
            <person name="Duplessis S."/>
            <person name="Ehlting J."/>
            <person name="Ellis B."/>
            <person name="Gendler K."/>
            <person name="Goodstein D."/>
            <person name="Gribskov M."/>
            <person name="Grimwood J."/>
            <person name="Groover A."/>
            <person name="Gunter L."/>
            <person name="Hamberger B."/>
            <person name="Heinze B."/>
            <person name="Helariutta Y."/>
            <person name="Henrissat B."/>
            <person name="Holligan D."/>
            <person name="Holt R."/>
            <person name="Huang W."/>
            <person name="Islam-Faridi N."/>
            <person name="Jones S."/>
            <person name="Jones-Rhoades M."/>
            <person name="Jorgensen R."/>
            <person name="Joshi C."/>
            <person name="Kangasjarvi J."/>
            <person name="Karlsson J."/>
            <person name="Kelleher C."/>
            <person name="Kirkpatrick R."/>
            <person name="Kirst M."/>
            <person name="Kohler A."/>
            <person name="Kalluri U."/>
            <person name="Larimer F."/>
            <person name="Leebens-Mack J."/>
            <person name="Leple J.C."/>
            <person name="Locascio P."/>
            <person name="Lou Y."/>
            <person name="Lucas S."/>
            <person name="Martin F."/>
            <person name="Montanini B."/>
            <person name="Napoli C."/>
            <person name="Nelson D.R."/>
            <person name="Nelson C."/>
            <person name="Nieminen K."/>
            <person name="Nilsson O."/>
            <person name="Pereda V."/>
            <person name="Peter G."/>
            <person name="Philippe R."/>
            <person name="Pilate G."/>
            <person name="Poliakov A."/>
            <person name="Razumovskaya J."/>
            <person name="Richardson P."/>
            <person name="Rinaldi C."/>
            <person name="Ritland K."/>
            <person name="Rouze P."/>
            <person name="Ryaboy D."/>
            <person name="Schmutz J."/>
            <person name="Schrader J."/>
            <person name="Segerman B."/>
            <person name="Shin H."/>
            <person name="Siddiqui A."/>
            <person name="Sterky F."/>
            <person name="Terry A."/>
            <person name="Tsai C.J."/>
            <person name="Uberbacher E."/>
            <person name="Unneberg P."/>
            <person name="Vahala J."/>
            <person name="Wall K."/>
            <person name="Wessler S."/>
            <person name="Yang G."/>
            <person name="Yin T."/>
            <person name="Douglas C."/>
            <person name="Marra M."/>
            <person name="Sandberg G."/>
            <person name="Van de Peer Y."/>
            <person name="Rokhsar D."/>
        </authorList>
    </citation>
    <scope>NUCLEOTIDE SEQUENCE [LARGE SCALE GENOMIC DNA]</scope>
    <source>
        <strain evidence="3">cv. Nisqually</strain>
    </source>
</reference>
<dbReference type="AlphaFoldDB" id="A0A2K1ZGP0"/>
<dbReference type="EMBL" id="CM009297">
    <property type="protein sequence ID" value="PNT24452.1"/>
    <property type="molecule type" value="Genomic_DNA"/>
</dbReference>
<protein>
    <submittedName>
        <fullName evidence="2">Uncharacterized protein</fullName>
    </submittedName>
</protein>